<dbReference type="AlphaFoldDB" id="A0A9W8LP29"/>
<dbReference type="GO" id="GO:0000502">
    <property type="term" value="C:proteasome complex"/>
    <property type="evidence" value="ECO:0007669"/>
    <property type="project" value="UniProtKB-KW"/>
</dbReference>
<name>A0A9W8LP29_9FUNG</name>
<dbReference type="InterPro" id="IPR040815">
    <property type="entry name" value="Nas2_N"/>
</dbReference>
<evidence type="ECO:0000313" key="4">
    <source>
        <dbReference type="EMBL" id="KAJ2795017.1"/>
    </source>
</evidence>
<dbReference type="Pfam" id="PF18265">
    <property type="entry name" value="Nas2_N"/>
    <property type="match status" value="1"/>
</dbReference>
<dbReference type="InterPro" id="IPR035269">
    <property type="entry name" value="PSMD9"/>
</dbReference>
<protein>
    <recommendedName>
        <fullName evidence="2">Probable 26S proteasome regulatory subunit p27</fullName>
    </recommendedName>
</protein>
<keyword evidence="1" id="KW-0143">Chaperone</keyword>
<evidence type="ECO:0000259" key="3">
    <source>
        <dbReference type="Pfam" id="PF18265"/>
    </source>
</evidence>
<evidence type="ECO:0000313" key="5">
    <source>
        <dbReference type="Proteomes" id="UP001140094"/>
    </source>
</evidence>
<accession>A0A9W8LP29</accession>
<dbReference type="GO" id="GO:0005634">
    <property type="term" value="C:nucleus"/>
    <property type="evidence" value="ECO:0007669"/>
    <property type="project" value="TreeGrafter"/>
</dbReference>
<sequence>MEQVQELVKQKNALESEIKQLELEHRGHGVGRTEALVDREGYPRGDIDIVAIRQIRQSLICKQNDLRGLMSEIEQHLVSLHHNRQTDASASDTASSQRQRPFARVSIVTPNSPASEAGLLVGDKIVKYGSVDATNHDNFKRLSTETIDNINKPLPVTIERVVEGRPQVLELTLRLRHGWGGESLLGCHILPLQT</sequence>
<keyword evidence="5" id="KW-1185">Reference proteome</keyword>
<dbReference type="SUPFAM" id="SSF50156">
    <property type="entry name" value="PDZ domain-like"/>
    <property type="match status" value="1"/>
</dbReference>
<dbReference type="PANTHER" id="PTHR12651">
    <property type="entry name" value="26S PROTEASOME NON-ATPASE REGULATORY SUBUNIT 9"/>
    <property type="match status" value="1"/>
</dbReference>
<dbReference type="EMBL" id="JANBUO010002330">
    <property type="protein sequence ID" value="KAJ2795017.1"/>
    <property type="molecule type" value="Genomic_DNA"/>
</dbReference>
<dbReference type="Gene3D" id="2.30.42.10">
    <property type="match status" value="1"/>
</dbReference>
<dbReference type="OrthoDB" id="72325at2759"/>
<keyword evidence="4" id="KW-0647">Proteasome</keyword>
<comment type="caution">
    <text evidence="4">The sequence shown here is derived from an EMBL/GenBank/DDBJ whole genome shotgun (WGS) entry which is preliminary data.</text>
</comment>
<evidence type="ECO:0000256" key="1">
    <source>
        <dbReference type="ARBA" id="ARBA00023186"/>
    </source>
</evidence>
<evidence type="ECO:0000256" key="2">
    <source>
        <dbReference type="ARBA" id="ARBA00068021"/>
    </source>
</evidence>
<dbReference type="Proteomes" id="UP001140094">
    <property type="component" value="Unassembled WGS sequence"/>
</dbReference>
<feature type="domain" description="Nas2 N-terminal" evidence="3">
    <location>
        <begin position="4"/>
        <end position="81"/>
    </location>
</feature>
<dbReference type="PANTHER" id="PTHR12651:SF1">
    <property type="entry name" value="26S PROTEASOME NON-ATPASE REGULATORY SUBUNIT 9"/>
    <property type="match status" value="1"/>
</dbReference>
<dbReference type="FunFam" id="2.30.42.10:FF:000107">
    <property type="entry name" value="26S proteasome non-ATPase regulatory subunit 9"/>
    <property type="match status" value="1"/>
</dbReference>
<dbReference type="Gene3D" id="6.10.140.1710">
    <property type="match status" value="1"/>
</dbReference>
<reference evidence="4" key="1">
    <citation type="submission" date="2022-07" db="EMBL/GenBank/DDBJ databases">
        <title>Phylogenomic reconstructions and comparative analyses of Kickxellomycotina fungi.</title>
        <authorList>
            <person name="Reynolds N.K."/>
            <person name="Stajich J.E."/>
            <person name="Barry K."/>
            <person name="Grigoriev I.V."/>
            <person name="Crous P."/>
            <person name="Smith M.E."/>
        </authorList>
    </citation>
    <scope>NUCLEOTIDE SEQUENCE</scope>
    <source>
        <strain evidence="4">NRRL 1565</strain>
    </source>
</reference>
<proteinExistence type="predicted"/>
<dbReference type="GO" id="GO:0005737">
    <property type="term" value="C:cytoplasm"/>
    <property type="evidence" value="ECO:0007669"/>
    <property type="project" value="TreeGrafter"/>
</dbReference>
<dbReference type="GO" id="GO:0070682">
    <property type="term" value="P:proteasome regulatory particle assembly"/>
    <property type="evidence" value="ECO:0007669"/>
    <property type="project" value="InterPro"/>
</dbReference>
<organism evidence="4 5">
    <name type="scientific">Coemansia guatemalensis</name>
    <dbReference type="NCBI Taxonomy" id="2761395"/>
    <lineage>
        <taxon>Eukaryota</taxon>
        <taxon>Fungi</taxon>
        <taxon>Fungi incertae sedis</taxon>
        <taxon>Zoopagomycota</taxon>
        <taxon>Kickxellomycotina</taxon>
        <taxon>Kickxellomycetes</taxon>
        <taxon>Kickxellales</taxon>
        <taxon>Kickxellaceae</taxon>
        <taxon>Coemansia</taxon>
    </lineage>
</organism>
<gene>
    <name evidence="4" type="primary">NAS2</name>
    <name evidence="4" type="ORF">H4R20_006027</name>
</gene>
<dbReference type="InterPro" id="IPR036034">
    <property type="entry name" value="PDZ_sf"/>
</dbReference>